<evidence type="ECO:0000256" key="5">
    <source>
        <dbReference type="SAM" id="Coils"/>
    </source>
</evidence>
<sequence length="307" mass="33280">MAMPAGTAYAEPRPTLSQARAQLEKLDKQVGQLVEKYNQVNEDLKAARRKLAVSRAAASKEQATFEEMRKKIAEMAATAYMTGDSGDVTGFLSTDNPQAVLDQAAVFTHLSENRASQLGQFLAAAQRMQREQGQAKSAYDRVAKKQKELREQKKTVEKSISKQRTLIVRLGGSAQAPSGRIGGTYTGPASGSARTALQYAYAQLGKPYQYGAAGPNTFDCSGLTMMAWRAAGVNISRTTYTQYSGSRRVAYGDLQPGDLVFFSGLGHMGMFVGNGQMIHAPRTGKNVEVVSITSGYYRQNFYGAGRP</sequence>
<comment type="caution">
    <text evidence="7">The sequence shown here is derived from an EMBL/GenBank/DDBJ whole genome shotgun (WGS) entry which is preliminary data.</text>
</comment>
<evidence type="ECO:0000313" key="7">
    <source>
        <dbReference type="EMBL" id="MBC6465369.1"/>
    </source>
</evidence>
<name>A0ABR7LKS3_9ACTN</name>
<organism evidence="7 8">
    <name type="scientific">Actinomadura alba</name>
    <dbReference type="NCBI Taxonomy" id="406431"/>
    <lineage>
        <taxon>Bacteria</taxon>
        <taxon>Bacillati</taxon>
        <taxon>Actinomycetota</taxon>
        <taxon>Actinomycetes</taxon>
        <taxon>Streptosporangiales</taxon>
        <taxon>Thermomonosporaceae</taxon>
        <taxon>Actinomadura</taxon>
    </lineage>
</organism>
<dbReference type="InterPro" id="IPR000064">
    <property type="entry name" value="NLP_P60_dom"/>
</dbReference>
<keyword evidence="5" id="KW-0175">Coiled coil</keyword>
<keyword evidence="2" id="KW-0645">Protease</keyword>
<protein>
    <submittedName>
        <fullName evidence="7">C40 family peptidase</fullName>
    </submittedName>
</protein>
<evidence type="ECO:0000256" key="2">
    <source>
        <dbReference type="ARBA" id="ARBA00022670"/>
    </source>
</evidence>
<feature type="coiled-coil region" evidence="5">
    <location>
        <begin position="16"/>
        <end position="57"/>
    </location>
</feature>
<dbReference type="InterPro" id="IPR038765">
    <property type="entry name" value="Papain-like_cys_pep_sf"/>
</dbReference>
<keyword evidence="3" id="KW-0378">Hydrolase</keyword>
<dbReference type="EMBL" id="JABVEC010000004">
    <property type="protein sequence ID" value="MBC6465369.1"/>
    <property type="molecule type" value="Genomic_DNA"/>
</dbReference>
<gene>
    <name evidence="7" type="ORF">HKK74_07670</name>
</gene>
<evidence type="ECO:0000313" key="8">
    <source>
        <dbReference type="Proteomes" id="UP000805614"/>
    </source>
</evidence>
<dbReference type="InterPro" id="IPR051794">
    <property type="entry name" value="PG_Endopeptidase_C40"/>
</dbReference>
<dbReference type="Gene3D" id="3.90.1720.10">
    <property type="entry name" value="endopeptidase domain like (from Nostoc punctiforme)"/>
    <property type="match status" value="1"/>
</dbReference>
<dbReference type="Gene3D" id="6.10.250.3150">
    <property type="match status" value="1"/>
</dbReference>
<evidence type="ECO:0000256" key="1">
    <source>
        <dbReference type="ARBA" id="ARBA00007074"/>
    </source>
</evidence>
<evidence type="ECO:0000256" key="3">
    <source>
        <dbReference type="ARBA" id="ARBA00022801"/>
    </source>
</evidence>
<feature type="coiled-coil region" evidence="5">
    <location>
        <begin position="135"/>
        <end position="162"/>
    </location>
</feature>
<dbReference type="PANTHER" id="PTHR47359:SF3">
    <property type="entry name" value="NLP_P60 DOMAIN-CONTAINING PROTEIN-RELATED"/>
    <property type="match status" value="1"/>
</dbReference>
<dbReference type="Pfam" id="PF00877">
    <property type="entry name" value="NLPC_P60"/>
    <property type="match status" value="1"/>
</dbReference>
<dbReference type="SUPFAM" id="SSF54001">
    <property type="entry name" value="Cysteine proteinases"/>
    <property type="match status" value="1"/>
</dbReference>
<keyword evidence="8" id="KW-1185">Reference proteome</keyword>
<proteinExistence type="inferred from homology"/>
<comment type="similarity">
    <text evidence="1">Belongs to the peptidase C40 family.</text>
</comment>
<dbReference type="Proteomes" id="UP000805614">
    <property type="component" value="Unassembled WGS sequence"/>
</dbReference>
<evidence type="ECO:0000259" key="6">
    <source>
        <dbReference type="PROSITE" id="PS51935"/>
    </source>
</evidence>
<feature type="domain" description="NlpC/P60" evidence="6">
    <location>
        <begin position="190"/>
        <end position="307"/>
    </location>
</feature>
<dbReference type="PROSITE" id="PS51935">
    <property type="entry name" value="NLPC_P60"/>
    <property type="match status" value="1"/>
</dbReference>
<accession>A0ABR7LKS3</accession>
<evidence type="ECO:0000256" key="4">
    <source>
        <dbReference type="ARBA" id="ARBA00022807"/>
    </source>
</evidence>
<keyword evidence="4" id="KW-0788">Thiol protease</keyword>
<reference evidence="7 8" key="1">
    <citation type="submission" date="2020-06" db="EMBL/GenBank/DDBJ databases">
        <title>Actinomadura xiongansis sp. nov., isolated from soil of Baiyangdian.</title>
        <authorList>
            <person name="Zhang X."/>
        </authorList>
    </citation>
    <scope>NUCLEOTIDE SEQUENCE [LARGE SCALE GENOMIC DNA]</scope>
    <source>
        <strain evidence="7 8">HBUM206468</strain>
    </source>
</reference>
<dbReference type="PANTHER" id="PTHR47359">
    <property type="entry name" value="PEPTIDOGLYCAN DL-ENDOPEPTIDASE CWLO"/>
    <property type="match status" value="1"/>
</dbReference>